<dbReference type="GO" id="GO:0005739">
    <property type="term" value="C:mitochondrion"/>
    <property type="evidence" value="ECO:0007669"/>
    <property type="project" value="TreeGrafter"/>
</dbReference>
<sequence length="344" mass="37532">MLWRPSAPVRSFRSLNYRRCNSTKASEPLKILFCGSDEFSIASLRALNNAKHQDPKLIQSIDVVHRPGKPTGRGLKVIREVPIKQIATKELNLNTHEIDTFTGWIPPVSINMIIAVSFGLFVPPRILGSAKYGGVNVHPSLLPDFWGPAPIQHTLLKKRPMTGVTVQTLDPVHFDHGTILAQTPSPGLPLDTGLDLTTAKLTALLGEAGAQMLLHVLESRAFLPPLVDAGWYSASGGPIDHAEKITKQHRFVDLLTATADDILIRHRVLGGLWCYLPNGERIILDEIVPSKPDGSIPHEPATLIDEDGQLILQTNTGGAVIITRCTVAGRKRGTGLMHVKHALQ</sequence>
<reference evidence="4" key="1">
    <citation type="journal article" date="2020" name="Stud. Mycol.">
        <title>101 Dothideomycetes genomes: A test case for predicting lifestyles and emergence of pathogens.</title>
        <authorList>
            <person name="Haridas S."/>
            <person name="Albert R."/>
            <person name="Binder M."/>
            <person name="Bloem J."/>
            <person name="LaButti K."/>
            <person name="Salamov A."/>
            <person name="Andreopoulos B."/>
            <person name="Baker S."/>
            <person name="Barry K."/>
            <person name="Bills G."/>
            <person name="Bluhm B."/>
            <person name="Cannon C."/>
            <person name="Castanera R."/>
            <person name="Culley D."/>
            <person name="Daum C."/>
            <person name="Ezra D."/>
            <person name="Gonzalez J."/>
            <person name="Henrissat B."/>
            <person name="Kuo A."/>
            <person name="Liang C."/>
            <person name="Lipzen A."/>
            <person name="Lutzoni F."/>
            <person name="Magnuson J."/>
            <person name="Mondo S."/>
            <person name="Nolan M."/>
            <person name="Ohm R."/>
            <person name="Pangilinan J."/>
            <person name="Park H.-J."/>
            <person name="Ramirez L."/>
            <person name="Alfaro M."/>
            <person name="Sun H."/>
            <person name="Tritt A."/>
            <person name="Yoshinaga Y."/>
            <person name="Zwiers L.-H."/>
            <person name="Turgeon B."/>
            <person name="Goodwin S."/>
            <person name="Spatafora J."/>
            <person name="Crous P."/>
            <person name="Grigoriev I."/>
        </authorList>
    </citation>
    <scope>NUCLEOTIDE SEQUENCE [LARGE SCALE GENOMIC DNA]</scope>
    <source>
        <strain evidence="4">CBS 304.66</strain>
    </source>
</reference>
<name>A0A9P4K478_9PLEO</name>
<dbReference type="OrthoDB" id="10268103at2759"/>
<dbReference type="InterPro" id="IPR002376">
    <property type="entry name" value="Formyl_transf_N"/>
</dbReference>
<keyword evidence="4" id="KW-1185">Reference proteome</keyword>
<dbReference type="Gene3D" id="3.40.50.12230">
    <property type="match status" value="1"/>
</dbReference>
<feature type="domain" description="Formyl transferase N-terminal" evidence="2">
    <location>
        <begin position="30"/>
        <end position="197"/>
    </location>
</feature>
<proteinExistence type="predicted"/>
<evidence type="ECO:0000259" key="2">
    <source>
        <dbReference type="Pfam" id="PF00551"/>
    </source>
</evidence>
<dbReference type="SUPFAM" id="SSF53328">
    <property type="entry name" value="Formyltransferase"/>
    <property type="match status" value="1"/>
</dbReference>
<dbReference type="Proteomes" id="UP000800093">
    <property type="component" value="Unassembled WGS sequence"/>
</dbReference>
<dbReference type="AlphaFoldDB" id="A0A9P4K478"/>
<dbReference type="PANTHER" id="PTHR11138">
    <property type="entry name" value="METHIONYL-TRNA FORMYLTRANSFERASE"/>
    <property type="match status" value="1"/>
</dbReference>
<gene>
    <name evidence="3" type="ORF">CC78DRAFT_618695</name>
</gene>
<dbReference type="EMBL" id="ML986642">
    <property type="protein sequence ID" value="KAF2262297.1"/>
    <property type="molecule type" value="Genomic_DNA"/>
</dbReference>
<evidence type="ECO:0000256" key="1">
    <source>
        <dbReference type="ARBA" id="ARBA00012261"/>
    </source>
</evidence>
<organism evidence="3 4">
    <name type="scientific">Lojkania enalia</name>
    <dbReference type="NCBI Taxonomy" id="147567"/>
    <lineage>
        <taxon>Eukaryota</taxon>
        <taxon>Fungi</taxon>
        <taxon>Dikarya</taxon>
        <taxon>Ascomycota</taxon>
        <taxon>Pezizomycotina</taxon>
        <taxon>Dothideomycetes</taxon>
        <taxon>Pleosporomycetidae</taxon>
        <taxon>Pleosporales</taxon>
        <taxon>Pleosporales incertae sedis</taxon>
        <taxon>Lojkania</taxon>
    </lineage>
</organism>
<evidence type="ECO:0000313" key="4">
    <source>
        <dbReference type="Proteomes" id="UP000800093"/>
    </source>
</evidence>
<dbReference type="InterPro" id="IPR041711">
    <property type="entry name" value="Met-tRNA-FMT_N"/>
</dbReference>
<accession>A0A9P4K478</accession>
<dbReference type="PANTHER" id="PTHR11138:SF5">
    <property type="entry name" value="METHIONYL-TRNA FORMYLTRANSFERASE, MITOCHONDRIAL"/>
    <property type="match status" value="1"/>
</dbReference>
<dbReference type="InterPro" id="IPR036477">
    <property type="entry name" value="Formyl_transf_N_sf"/>
</dbReference>
<comment type="caution">
    <text evidence="3">The sequence shown here is derived from an EMBL/GenBank/DDBJ whole genome shotgun (WGS) entry which is preliminary data.</text>
</comment>
<dbReference type="CDD" id="cd08646">
    <property type="entry name" value="FMT_core_Met-tRNA-FMT_N"/>
    <property type="match status" value="1"/>
</dbReference>
<dbReference type="GO" id="GO:0004479">
    <property type="term" value="F:methionyl-tRNA formyltransferase activity"/>
    <property type="evidence" value="ECO:0007669"/>
    <property type="project" value="UniProtKB-EC"/>
</dbReference>
<dbReference type="Pfam" id="PF00551">
    <property type="entry name" value="Formyl_trans_N"/>
    <property type="match status" value="1"/>
</dbReference>
<protein>
    <recommendedName>
        <fullName evidence="1">methionyl-tRNA formyltransferase</fullName>
        <ecNumber evidence="1">2.1.2.9</ecNumber>
    </recommendedName>
</protein>
<dbReference type="EC" id="2.1.2.9" evidence="1"/>
<evidence type="ECO:0000313" key="3">
    <source>
        <dbReference type="EMBL" id="KAF2262297.1"/>
    </source>
</evidence>